<dbReference type="InterPro" id="IPR035999">
    <property type="entry name" value="Sec7_dom_sf"/>
</dbReference>
<dbReference type="SMART" id="SM00222">
    <property type="entry name" value="Sec7"/>
    <property type="match status" value="1"/>
</dbReference>
<dbReference type="PANTHER" id="PTHR10663:SF376">
    <property type="entry name" value="PH AND SEC7 DOMAIN-CONTAINING PROTEIN"/>
    <property type="match status" value="1"/>
</dbReference>
<proteinExistence type="predicted"/>
<sequence length="446" mass="50831">MKASCINSGGTEVFGSFPSNGTMGAGDSQCPIEEEREAAREAARLFRLEGCTKADVAERLNDRSEFSAMVTTKYLEMFVFTSLRIDAALREFLSRYELRGDSAERERLLRFFSARYHQSDPSLFNSVDDVHTLTCALLLLNSDLHGQNLGKKMSIRDFINNIAHTGVQYKRDLLKALYNSIKENEIVHARYQLMLEVDPESQVEYKCGYIMRKCVYDADGAKSESPTRSSLRQARLEGMVLHLFDYHFSAYEMFNNAILLHHAFAEPAPDYKKKQYIFRLRTADLGEFLFQTTSAAEVDDWVNQINFVCARFSSRALPPPACSAGAFSRTRLPKLPSSAPLAQQLKVSLTLAHEMSACELREQLALVRLEAPPLKAKGRPVEEFFFKERYLTQEVERMFLLVALKANMYSCSTEHCLPNATKNCARNSKPKRRELLRRLSLFHFSL</sequence>
<evidence type="ECO:0000313" key="3">
    <source>
        <dbReference type="Proteomes" id="UP000050761"/>
    </source>
</evidence>
<evidence type="ECO:0000313" key="2">
    <source>
        <dbReference type="EMBL" id="VDO99825.1"/>
    </source>
</evidence>
<gene>
    <name evidence="2" type="ORF">HPBE_LOCUS14499</name>
</gene>
<dbReference type="InterPro" id="IPR001849">
    <property type="entry name" value="PH_domain"/>
</dbReference>
<dbReference type="GO" id="GO:0032012">
    <property type="term" value="P:regulation of ARF protein signal transduction"/>
    <property type="evidence" value="ECO:0007669"/>
    <property type="project" value="InterPro"/>
</dbReference>
<feature type="domain" description="SEC7" evidence="1">
    <location>
        <begin position="10"/>
        <end position="184"/>
    </location>
</feature>
<dbReference type="Pfam" id="PF01369">
    <property type="entry name" value="Sec7"/>
    <property type="match status" value="1"/>
</dbReference>
<dbReference type="Proteomes" id="UP000050761">
    <property type="component" value="Unassembled WGS sequence"/>
</dbReference>
<dbReference type="AlphaFoldDB" id="A0A3P8DWU0"/>
<keyword evidence="3" id="KW-1185">Reference proteome</keyword>
<dbReference type="InterPro" id="IPR000904">
    <property type="entry name" value="Sec7_dom"/>
</dbReference>
<dbReference type="EMBL" id="UZAH01028388">
    <property type="protein sequence ID" value="VDO99825.1"/>
    <property type="molecule type" value="Genomic_DNA"/>
</dbReference>
<reference evidence="4" key="2">
    <citation type="submission" date="2019-09" db="UniProtKB">
        <authorList>
            <consortium name="WormBaseParasite"/>
        </authorList>
    </citation>
    <scope>IDENTIFICATION</scope>
</reference>
<dbReference type="PANTHER" id="PTHR10663">
    <property type="entry name" value="GUANYL-NUCLEOTIDE EXCHANGE FACTOR"/>
    <property type="match status" value="1"/>
</dbReference>
<dbReference type="CDD" id="cd00171">
    <property type="entry name" value="Sec7"/>
    <property type="match status" value="1"/>
</dbReference>
<reference evidence="2 3" key="1">
    <citation type="submission" date="2018-11" db="EMBL/GenBank/DDBJ databases">
        <authorList>
            <consortium name="Pathogen Informatics"/>
        </authorList>
    </citation>
    <scope>NUCLEOTIDE SEQUENCE [LARGE SCALE GENOMIC DNA]</scope>
</reference>
<name>A0A3P8DWU0_HELPZ</name>
<dbReference type="Pfam" id="PF15410">
    <property type="entry name" value="PH_9"/>
    <property type="match status" value="1"/>
</dbReference>
<protein>
    <submittedName>
        <fullName evidence="4">SEC7 domain-containing protein</fullName>
    </submittedName>
</protein>
<dbReference type="InterPro" id="IPR011993">
    <property type="entry name" value="PH-like_dom_sf"/>
</dbReference>
<accession>A0A3P8DWU0</accession>
<dbReference type="WBParaSite" id="HPBE_0001449801-mRNA-1">
    <property type="protein sequence ID" value="HPBE_0001449801-mRNA-1"/>
    <property type="gene ID" value="HPBE_0001449801"/>
</dbReference>
<dbReference type="InterPro" id="IPR023394">
    <property type="entry name" value="Sec7_C_sf"/>
</dbReference>
<dbReference type="OrthoDB" id="2157641at2759"/>
<organism evidence="2">
    <name type="scientific">Heligmosomoides polygyrus</name>
    <name type="common">Parasitic roundworm</name>
    <dbReference type="NCBI Taxonomy" id="6339"/>
    <lineage>
        <taxon>Eukaryota</taxon>
        <taxon>Metazoa</taxon>
        <taxon>Ecdysozoa</taxon>
        <taxon>Nematoda</taxon>
        <taxon>Chromadorea</taxon>
        <taxon>Rhabditida</taxon>
        <taxon>Rhabditina</taxon>
        <taxon>Rhabditomorpha</taxon>
        <taxon>Strongyloidea</taxon>
        <taxon>Heligmosomidae</taxon>
        <taxon>Heligmosomoides</taxon>
    </lineage>
</organism>
<dbReference type="SUPFAM" id="SSF48425">
    <property type="entry name" value="Sec7 domain"/>
    <property type="match status" value="1"/>
</dbReference>
<dbReference type="SUPFAM" id="SSF50729">
    <property type="entry name" value="PH domain-like"/>
    <property type="match status" value="1"/>
</dbReference>
<dbReference type="PROSITE" id="PS50190">
    <property type="entry name" value="SEC7"/>
    <property type="match status" value="1"/>
</dbReference>
<evidence type="ECO:0000313" key="4">
    <source>
        <dbReference type="WBParaSite" id="HPBE_0001449801-mRNA-1"/>
    </source>
</evidence>
<dbReference type="Gene3D" id="1.10.1000.11">
    <property type="entry name" value="Arf Nucleotide-binding Site Opener,domain 2"/>
    <property type="match status" value="1"/>
</dbReference>
<dbReference type="InterPro" id="IPR041681">
    <property type="entry name" value="PH_9"/>
</dbReference>
<dbReference type="SMART" id="SM00233">
    <property type="entry name" value="PH"/>
    <property type="match status" value="1"/>
</dbReference>
<dbReference type="GO" id="GO:0005085">
    <property type="term" value="F:guanyl-nucleotide exchange factor activity"/>
    <property type="evidence" value="ECO:0007669"/>
    <property type="project" value="InterPro"/>
</dbReference>
<evidence type="ECO:0000259" key="1">
    <source>
        <dbReference type="PROSITE" id="PS50190"/>
    </source>
</evidence>
<dbReference type="Gene3D" id="2.30.29.30">
    <property type="entry name" value="Pleckstrin-homology domain (PH domain)/Phosphotyrosine-binding domain (PTB)"/>
    <property type="match status" value="1"/>
</dbReference>